<protein>
    <recommendedName>
        <fullName evidence="4">F-box domain-containing protein</fullName>
    </recommendedName>
</protein>
<dbReference type="Proteomes" id="UP001642405">
    <property type="component" value="Unassembled WGS sequence"/>
</dbReference>
<dbReference type="InterPro" id="IPR052109">
    <property type="entry name" value="SRRM_Domain-Containing"/>
</dbReference>
<dbReference type="PANTHER" id="PTHR34755:SF4">
    <property type="entry name" value="F-BOX DOMAIN-CONTAINING PROTEIN"/>
    <property type="match status" value="1"/>
</dbReference>
<feature type="region of interest" description="Disordered" evidence="1">
    <location>
        <begin position="686"/>
        <end position="817"/>
    </location>
</feature>
<evidence type="ECO:0000256" key="1">
    <source>
        <dbReference type="SAM" id="MobiDB-lite"/>
    </source>
</evidence>
<organism evidence="2 3">
    <name type="scientific">Sporothrix curviconia</name>
    <dbReference type="NCBI Taxonomy" id="1260050"/>
    <lineage>
        <taxon>Eukaryota</taxon>
        <taxon>Fungi</taxon>
        <taxon>Dikarya</taxon>
        <taxon>Ascomycota</taxon>
        <taxon>Pezizomycotina</taxon>
        <taxon>Sordariomycetes</taxon>
        <taxon>Sordariomycetidae</taxon>
        <taxon>Ophiostomatales</taxon>
        <taxon>Ophiostomataceae</taxon>
        <taxon>Sporothrix</taxon>
    </lineage>
</organism>
<sequence length="868" mass="96583">MSARSRQRAAAQTAGGWSATSLSLRSSHGRATRHAPVLNYAEPSESEDAEEEDDDIDELQADQVQGGGNSDTDEPSSQSDSDEGDGEPGDKSFRPGHRPPKRSLPADALSPEAGSSKRRRQPHRRATADFLTGDDAYLSPSSDGAPRTRRKQLQAAASAASSATPAEVRRASTSSPQSRNSRHGRGRRDIRTPTKQSKHVVIDAGGKRDGVRTPILKRAVSPPRSNRPPWATLPYFVLADIFAYGAGELDTIASVRWLLGVSRTCRGFAEPALRALYRSPPMLTMNMAHNLVEHLAKDPSTTMFDYRQKVKTLRIDVGSLASRVYRGRHLDIPRLVSYCPGLVDLDLYHYKDMPPYREQTENLRWSYPEALFEILGAVPPRAKTEEAGGDALEEGTNSNTSVASNPAFTSAPASQEVAAPLGVKLRSWRWNQRLMGPDLTLDRMRTMHLSPTFASLRKISFVNYQRPSLSARDPEDPAVIEADRQHAEDFTSLLNALPHLTHLSIESSTAANDLILPLMPTTLQRLELINCWDVTADQFAEYLVTHGQALKELTLNYNQSLSLSFLSVLGTSCPQLQVLRMNLTYYSQHASYNDANPNYETLLTPDQVPAWPTGIQVIELEHLRKWEPDAAEVFFNSLVDSAPHMSDLRVLAIKAMLDIPWRQRCEMRDRWEATLDRVFKRRVSPPAPAHSLSYYAKQKRQNASPRSKAKARQFDSEPARRSHRIATHVSSPSSRSSSKSRGLRYNIPGGRVSYREPDTDEDIPSSDDLEDEKKGNKNEENRKDENIEQGEGEGKTDEEEMSGGEGPSAQSNKGQPFVHGMCDVVDIRIDNQKPGEIQYRMVDFLDSDDSGSDDEWTGDGVEANDYAW</sequence>
<feature type="region of interest" description="Disordered" evidence="1">
    <location>
        <begin position="383"/>
        <end position="413"/>
    </location>
</feature>
<feature type="compositionally biased region" description="Acidic residues" evidence="1">
    <location>
        <begin position="846"/>
        <end position="857"/>
    </location>
</feature>
<dbReference type="SUPFAM" id="SSF52047">
    <property type="entry name" value="RNI-like"/>
    <property type="match status" value="1"/>
</dbReference>
<feature type="compositionally biased region" description="Low complexity" evidence="1">
    <location>
        <begin position="1"/>
        <end position="12"/>
    </location>
</feature>
<feature type="region of interest" description="Disordered" evidence="1">
    <location>
        <begin position="846"/>
        <end position="868"/>
    </location>
</feature>
<feature type="compositionally biased region" description="Basic residues" evidence="1">
    <location>
        <begin position="116"/>
        <end position="125"/>
    </location>
</feature>
<feature type="compositionally biased region" description="Low complexity" evidence="1">
    <location>
        <begin position="730"/>
        <end position="740"/>
    </location>
</feature>
<dbReference type="Gene3D" id="3.80.10.10">
    <property type="entry name" value="Ribonuclease Inhibitor"/>
    <property type="match status" value="1"/>
</dbReference>
<evidence type="ECO:0000313" key="3">
    <source>
        <dbReference type="Proteomes" id="UP001642405"/>
    </source>
</evidence>
<feature type="compositionally biased region" description="Acidic residues" evidence="1">
    <location>
        <begin position="758"/>
        <end position="770"/>
    </location>
</feature>
<feature type="compositionally biased region" description="Acidic residues" evidence="1">
    <location>
        <begin position="787"/>
        <end position="802"/>
    </location>
</feature>
<feature type="region of interest" description="Disordered" evidence="1">
    <location>
        <begin position="1"/>
        <end position="208"/>
    </location>
</feature>
<comment type="caution">
    <text evidence="2">The sequence shown here is derived from an EMBL/GenBank/DDBJ whole genome shotgun (WGS) entry which is preliminary data.</text>
</comment>
<accession>A0ABP0CF31</accession>
<keyword evidence="3" id="KW-1185">Reference proteome</keyword>
<dbReference type="PANTHER" id="PTHR34755">
    <property type="entry name" value="SERINE/ARGININE REPETITIVE MATRIX PROTEIN 3-RELATED"/>
    <property type="match status" value="1"/>
</dbReference>
<evidence type="ECO:0008006" key="4">
    <source>
        <dbReference type="Google" id="ProtNLM"/>
    </source>
</evidence>
<dbReference type="InterPro" id="IPR032675">
    <property type="entry name" value="LRR_dom_sf"/>
</dbReference>
<dbReference type="EMBL" id="CAWUHB010000055">
    <property type="protein sequence ID" value="CAK7230694.1"/>
    <property type="molecule type" value="Genomic_DNA"/>
</dbReference>
<feature type="compositionally biased region" description="Polar residues" evidence="1">
    <location>
        <begin position="395"/>
        <end position="413"/>
    </location>
</feature>
<name>A0ABP0CF31_9PEZI</name>
<evidence type="ECO:0000313" key="2">
    <source>
        <dbReference type="EMBL" id="CAK7230694.1"/>
    </source>
</evidence>
<gene>
    <name evidence="2" type="ORF">SCUCBS95973_007658</name>
</gene>
<proteinExistence type="predicted"/>
<feature type="compositionally biased region" description="Basic and acidic residues" evidence="1">
    <location>
        <begin position="771"/>
        <end position="786"/>
    </location>
</feature>
<feature type="compositionally biased region" description="Acidic residues" evidence="1">
    <location>
        <begin position="44"/>
        <end position="60"/>
    </location>
</feature>
<reference evidence="2 3" key="1">
    <citation type="submission" date="2024-01" db="EMBL/GenBank/DDBJ databases">
        <authorList>
            <person name="Allen C."/>
            <person name="Tagirdzhanova G."/>
        </authorList>
    </citation>
    <scope>NUCLEOTIDE SEQUENCE [LARGE SCALE GENOMIC DNA]</scope>
</reference>